<dbReference type="Proteomes" id="UP000026714">
    <property type="component" value="Unassembled WGS sequence"/>
</dbReference>
<keyword evidence="3" id="KW-0812">Transmembrane</keyword>
<evidence type="ECO:0000256" key="3">
    <source>
        <dbReference type="SAM" id="Phobius"/>
    </source>
</evidence>
<name>A0A059KPJ7_9BURK</name>
<comment type="caution">
    <text evidence="4">The sequence shown here is derived from an EMBL/GenBank/DDBJ whole genome shotgun (WGS) entry which is preliminary data.</text>
</comment>
<keyword evidence="3" id="KW-0472">Membrane</keyword>
<feature type="coiled-coil region" evidence="1">
    <location>
        <begin position="77"/>
        <end position="168"/>
    </location>
</feature>
<evidence type="ECO:0000313" key="4">
    <source>
        <dbReference type="EMBL" id="KDB53129.1"/>
    </source>
</evidence>
<evidence type="ECO:0000256" key="2">
    <source>
        <dbReference type="SAM" id="MobiDB-lite"/>
    </source>
</evidence>
<organism evidence="4 5">
    <name type="scientific">Sphaerotilus natans subsp. natans DSM 6575</name>
    <dbReference type="NCBI Taxonomy" id="1286631"/>
    <lineage>
        <taxon>Bacteria</taxon>
        <taxon>Pseudomonadati</taxon>
        <taxon>Pseudomonadota</taxon>
        <taxon>Betaproteobacteria</taxon>
        <taxon>Burkholderiales</taxon>
        <taxon>Sphaerotilaceae</taxon>
        <taxon>Sphaerotilus</taxon>
    </lineage>
</organism>
<feature type="transmembrane region" description="Helical" evidence="3">
    <location>
        <begin position="28"/>
        <end position="53"/>
    </location>
</feature>
<gene>
    <name evidence="4" type="ORF">X805_13010</name>
</gene>
<keyword evidence="5" id="KW-1185">Reference proteome</keyword>
<keyword evidence="3" id="KW-1133">Transmembrane helix</keyword>
<protein>
    <submittedName>
        <fullName evidence="4">Uncharacterized protein</fullName>
    </submittedName>
</protein>
<dbReference type="AlphaFoldDB" id="A0A059KPJ7"/>
<evidence type="ECO:0000256" key="1">
    <source>
        <dbReference type="SAM" id="Coils"/>
    </source>
</evidence>
<accession>A0A059KPJ7</accession>
<reference evidence="4 5" key="1">
    <citation type="journal article" date="2014" name="FEMS Microbiol. Ecol.">
        <title>Sphaerotilus natans encrusted with nanoball-shaped Fe(III) oxide minerals formed by nitrate-reducing mixotrophic Fe(II) oxidation.</title>
        <authorList>
            <person name="Park S."/>
            <person name="Kim D.H."/>
            <person name="Lee J.H."/>
            <person name="Hur H.G."/>
        </authorList>
    </citation>
    <scope>NUCLEOTIDE SEQUENCE [LARGE SCALE GENOMIC DNA]</scope>
    <source>
        <strain evidence="4 5">DSM 6575</strain>
    </source>
</reference>
<dbReference type="Gene3D" id="1.10.287.1490">
    <property type="match status" value="1"/>
</dbReference>
<sequence length="256" mass="28285">MFRQAPGIIQFVSFCYLRKAKGDMEAMALWHGLGGLATAAGLLLAGAGGMHLLTRQRVRAHLDAHQRQCWTEQDHWLDEHQARLQALEDELPTLRRVRDEAVWREAELQREIEALQAARRHVEQALGQQLVQQDRQIGGERAAHRREVEALRSQLSAARAEVAQLLGLLEESDAARARLQARVERLPAVSRSAVAADGRRAGPVRLALRGTGVSGTGVDEGDADLPSERRRRVVPLPPGMNDRRVSGAGARLRALT</sequence>
<keyword evidence="1" id="KW-0175">Coiled coil</keyword>
<evidence type="ECO:0000313" key="5">
    <source>
        <dbReference type="Proteomes" id="UP000026714"/>
    </source>
</evidence>
<feature type="region of interest" description="Disordered" evidence="2">
    <location>
        <begin position="237"/>
        <end position="256"/>
    </location>
</feature>
<dbReference type="EMBL" id="AZRA01000030">
    <property type="protein sequence ID" value="KDB53129.1"/>
    <property type="molecule type" value="Genomic_DNA"/>
</dbReference>
<proteinExistence type="predicted"/>